<dbReference type="PROSITE" id="PS51272">
    <property type="entry name" value="SLH"/>
    <property type="match status" value="1"/>
</dbReference>
<dbReference type="Pfam" id="PF14343">
    <property type="entry name" value="PrcB_C"/>
    <property type="match status" value="1"/>
</dbReference>
<gene>
    <name evidence="3" type="ORF">SAMN02745133_01294</name>
</gene>
<dbReference type="InterPro" id="IPR001119">
    <property type="entry name" value="SLH_dom"/>
</dbReference>
<keyword evidence="1" id="KW-0677">Repeat</keyword>
<dbReference type="Pfam" id="PF00395">
    <property type="entry name" value="SLH"/>
    <property type="match status" value="2"/>
</dbReference>
<name>A0A1M4WXQ0_9FIRM</name>
<dbReference type="STRING" id="1121429.SAMN02745133_01294"/>
<dbReference type="Proteomes" id="UP000184148">
    <property type="component" value="Unassembled WGS sequence"/>
</dbReference>
<proteinExistence type="predicted"/>
<dbReference type="AlphaFoldDB" id="A0A1M4WXQ0"/>
<sequence length="306" mass="33262">MQKSAGYVIISALIIGAAAFWPIGLGQADETNVTVPQAQKQSVIVDNPINNTAPSGAGTNKSSPYVTRGEFAVKLVNSLGLNLDGYRFFKAPEVKDFFDDVPAGSPQANAIMILGYNGVIQTTDRSFRPSEMLLREEMAQILGNLLQQKARNRSEPAADQPQIKDLAAASTEAADDIKLVVGLNIMRLNREGSFRPKQGVTPQEMATILKEVKQRIGVSDSDVTAKIISGKEGGRVLEISWGEKPSSGYEIYIVDMKLDGHTLTVNYQTKEPTPGSYNSTVITEPKDTRPIPVNYPAQLNIQLNKL</sequence>
<dbReference type="OrthoDB" id="1738667at2"/>
<dbReference type="InterPro" id="IPR025748">
    <property type="entry name" value="PrcB_C_dom"/>
</dbReference>
<protein>
    <submittedName>
        <fullName evidence="3">S-layer homology domain-containing protein</fullName>
    </submittedName>
</protein>
<reference evidence="4" key="1">
    <citation type="submission" date="2016-11" db="EMBL/GenBank/DDBJ databases">
        <authorList>
            <person name="Varghese N."/>
            <person name="Submissions S."/>
        </authorList>
    </citation>
    <scope>NUCLEOTIDE SEQUENCE [LARGE SCALE GENOMIC DNA]</scope>
    <source>
        <strain evidence="4">DSM 12395</strain>
    </source>
</reference>
<dbReference type="EMBL" id="FQUY01000007">
    <property type="protein sequence ID" value="SHE86071.1"/>
    <property type="molecule type" value="Genomic_DNA"/>
</dbReference>
<feature type="domain" description="SLH" evidence="2">
    <location>
        <begin position="94"/>
        <end position="156"/>
    </location>
</feature>
<dbReference type="RefSeq" id="WP_073237529.1">
    <property type="nucleotide sequence ID" value="NZ_FQUY01000007.1"/>
</dbReference>
<evidence type="ECO:0000313" key="4">
    <source>
        <dbReference type="Proteomes" id="UP000184148"/>
    </source>
</evidence>
<evidence type="ECO:0000313" key="3">
    <source>
        <dbReference type="EMBL" id="SHE86071.1"/>
    </source>
</evidence>
<keyword evidence="4" id="KW-1185">Reference proteome</keyword>
<evidence type="ECO:0000259" key="2">
    <source>
        <dbReference type="PROSITE" id="PS51272"/>
    </source>
</evidence>
<accession>A0A1M4WXQ0</accession>
<evidence type="ECO:0000256" key="1">
    <source>
        <dbReference type="ARBA" id="ARBA00022737"/>
    </source>
</evidence>
<organism evidence="3 4">
    <name type="scientific">Desulforamulus putei DSM 12395</name>
    <dbReference type="NCBI Taxonomy" id="1121429"/>
    <lineage>
        <taxon>Bacteria</taxon>
        <taxon>Bacillati</taxon>
        <taxon>Bacillota</taxon>
        <taxon>Clostridia</taxon>
        <taxon>Eubacteriales</taxon>
        <taxon>Peptococcaceae</taxon>
        <taxon>Desulforamulus</taxon>
    </lineage>
</organism>